<organism evidence="2 3">
    <name type="scientific">Geotrypetes seraphini</name>
    <name type="common">Gaboon caecilian</name>
    <name type="synonym">Caecilia seraphini</name>
    <dbReference type="NCBI Taxonomy" id="260995"/>
    <lineage>
        <taxon>Eukaryota</taxon>
        <taxon>Metazoa</taxon>
        <taxon>Chordata</taxon>
        <taxon>Craniata</taxon>
        <taxon>Vertebrata</taxon>
        <taxon>Euteleostomi</taxon>
        <taxon>Amphibia</taxon>
        <taxon>Gymnophiona</taxon>
        <taxon>Geotrypetes</taxon>
    </lineage>
</organism>
<evidence type="ECO:0000256" key="1">
    <source>
        <dbReference type="SAM" id="MobiDB-lite"/>
    </source>
</evidence>
<accession>A0A6P8PLJ7</accession>
<gene>
    <name evidence="3" type="primary">EFCAB12</name>
</gene>
<evidence type="ECO:0000313" key="2">
    <source>
        <dbReference type="Proteomes" id="UP000515159"/>
    </source>
</evidence>
<reference evidence="3" key="1">
    <citation type="submission" date="2025-08" db="UniProtKB">
        <authorList>
            <consortium name="RefSeq"/>
        </authorList>
    </citation>
    <scope>IDENTIFICATION</scope>
</reference>
<feature type="compositionally biased region" description="Polar residues" evidence="1">
    <location>
        <begin position="439"/>
        <end position="450"/>
    </location>
</feature>
<keyword evidence="2" id="KW-1185">Reference proteome</keyword>
<feature type="region of interest" description="Disordered" evidence="1">
    <location>
        <begin position="466"/>
        <end position="485"/>
    </location>
</feature>
<sequence>MPERETFRKHVQKYETPTDDQVKCYKERDLFKTYYFKMDAKTSGPPKSRRRIIIVPPMGKPISKPVSILGAAQQGRQALSEQQPDEGPVNDEEELLSWISERKKFRAELESFADLQKWLWRKPVLTEMEANVLEQIERPQANLAQAKAPITDVQLDDTVASLSSSESDLLSYEDLADAYKMWKRETREERRKRKASKIGAGDTRAVTSFQVETPSRAAPTSASSYLSPALLDFLSGELSPSRSSSFLQVPPVSLEEGRPLICEEKEDNGKAYRERRRKAKSNSWLLEWLEQRQVIQTGITAIDRNCTPSTLAGKTGEAINIFRKRCFFEYLNILSLCEQHGVSLSEKLLQKALLFPGDNILNDPEHFLKSTRTRVHFSRLSTLTSSRRHSSRDSKIRKSAGSPLLSRKRETSGQYSLLDLVMSLSTSKNVSTTERKTGQLGTSSLPSSSHLKGKRDAIEKMRNVGSSVGMRSGSKEKSSSPFPSSKYVKRVTKTVRGSSVRPEKAMDCWMVFEEYEKMIKNLRSHYQHLFLSPKSNAFWPGQLTDQLRLYLPNEKHRPEESLFSHVDPKPTTDLYLE</sequence>
<dbReference type="Proteomes" id="UP000515159">
    <property type="component" value="Chromosome 17"/>
</dbReference>
<feature type="region of interest" description="Disordered" evidence="1">
    <location>
        <begin position="428"/>
        <end position="456"/>
    </location>
</feature>
<dbReference type="PANTHER" id="PTHR47225">
    <property type="entry name" value="EF-HAND CALCIUM-BINDING DOMAIN-CONTAINING PROTEIN 12"/>
    <property type="match status" value="1"/>
</dbReference>
<protein>
    <submittedName>
        <fullName evidence="3">EF-hand calcium-binding domain-containing protein 12 isoform X2</fullName>
    </submittedName>
</protein>
<proteinExistence type="predicted"/>
<dbReference type="InterPro" id="IPR042847">
    <property type="entry name" value="EFC12"/>
</dbReference>
<name>A0A6P8PLJ7_GEOSA</name>
<dbReference type="AlphaFoldDB" id="A0A6P8PLJ7"/>
<evidence type="ECO:0000313" key="3">
    <source>
        <dbReference type="RefSeq" id="XP_033782495.1"/>
    </source>
</evidence>
<dbReference type="PANTHER" id="PTHR47225:SF1">
    <property type="entry name" value="EF-HAND CALCIUM-BINDING DOMAIN-CONTAINING PROTEIN 12"/>
    <property type="match status" value="1"/>
</dbReference>
<dbReference type="RefSeq" id="XP_033782495.1">
    <property type="nucleotide sequence ID" value="XM_033926604.1"/>
</dbReference>
<dbReference type="CTD" id="90288"/>
<dbReference type="GeneID" id="117351378"/>
<feature type="region of interest" description="Disordered" evidence="1">
    <location>
        <begin position="383"/>
        <end position="410"/>
    </location>
</feature>